<reference evidence="3 4" key="1">
    <citation type="submission" date="2019-11" db="EMBL/GenBank/DDBJ databases">
        <title>Whole-genome sequence of a the green, strictly anaerobic photosynthetic bacterium Heliobacillus mobilis DSM 6151.</title>
        <authorList>
            <person name="Kyndt J.A."/>
            <person name="Meyer T.E."/>
        </authorList>
    </citation>
    <scope>NUCLEOTIDE SEQUENCE [LARGE SCALE GENOMIC DNA]</scope>
    <source>
        <strain evidence="3 4">DSM 6151</strain>
    </source>
</reference>
<comment type="caution">
    <text evidence="3">The sequence shown here is derived from an EMBL/GenBank/DDBJ whole genome shotgun (WGS) entry which is preliminary data.</text>
</comment>
<feature type="domain" description="Copper amine oxidase-like N-terminal" evidence="2">
    <location>
        <begin position="47"/>
        <end position="149"/>
    </location>
</feature>
<dbReference type="Pfam" id="PF07833">
    <property type="entry name" value="Cu_amine_oxidN1"/>
    <property type="match status" value="1"/>
</dbReference>
<dbReference type="Gene3D" id="3.30.457.10">
    <property type="entry name" value="Copper amine oxidase-like, N-terminal domain"/>
    <property type="match status" value="1"/>
</dbReference>
<dbReference type="InterPro" id="IPR036582">
    <property type="entry name" value="Mao_N_sf"/>
</dbReference>
<sequence length="303" mass="34728">MRRAIARYTLGVAAMALLCTIALSSSEARNATFLDKKTSIYEPIIILNGLPMIFEPAVQLERGYILAPLRPLAEALGAEVTYEKEKRRAIVRRENLCLEVQANSPEEKWRPREKGLRVSGTIVDDRMLVPVQWLASHLADGWLYDEKNQRALLRGGTPWRDEDYIAFARWAEILRLRVKASEERASLSQRGLEPSPPIKKEKDLERFLGAYWSSEEIKKMWENSHEAPSMVSDEKTEPEFDPTNVLRWRVISRSPEEVQVETVFPLQGGFVSREQKVLYIIQPDEKGAFKIKERQMSGTVDSV</sequence>
<protein>
    <recommendedName>
        <fullName evidence="2">Copper amine oxidase-like N-terminal domain-containing protein</fullName>
    </recommendedName>
</protein>
<proteinExistence type="predicted"/>
<organism evidence="3 4">
    <name type="scientific">Heliobacterium mobile</name>
    <name type="common">Heliobacillus mobilis</name>
    <dbReference type="NCBI Taxonomy" id="28064"/>
    <lineage>
        <taxon>Bacteria</taxon>
        <taxon>Bacillati</taxon>
        <taxon>Bacillota</taxon>
        <taxon>Clostridia</taxon>
        <taxon>Eubacteriales</taxon>
        <taxon>Heliobacteriaceae</taxon>
        <taxon>Heliobacterium</taxon>
    </lineage>
</organism>
<evidence type="ECO:0000313" key="3">
    <source>
        <dbReference type="EMBL" id="MTV48560.1"/>
    </source>
</evidence>
<keyword evidence="4" id="KW-1185">Reference proteome</keyword>
<gene>
    <name evidence="3" type="ORF">GJ688_06135</name>
</gene>
<evidence type="ECO:0000256" key="1">
    <source>
        <dbReference type="SAM" id="SignalP"/>
    </source>
</evidence>
<accession>A0A6I3SI96</accession>
<dbReference type="InterPro" id="IPR012854">
    <property type="entry name" value="Cu_amine_oxidase-like_N"/>
</dbReference>
<evidence type="ECO:0000313" key="4">
    <source>
        <dbReference type="Proteomes" id="UP000430670"/>
    </source>
</evidence>
<name>A0A6I3SI96_HELMO</name>
<dbReference type="OrthoDB" id="1786269at2"/>
<dbReference type="SUPFAM" id="SSF55383">
    <property type="entry name" value="Copper amine oxidase, domain N"/>
    <property type="match status" value="1"/>
</dbReference>
<feature type="chain" id="PRO_5038666579" description="Copper amine oxidase-like N-terminal domain-containing protein" evidence="1">
    <location>
        <begin position="25"/>
        <end position="303"/>
    </location>
</feature>
<feature type="signal peptide" evidence="1">
    <location>
        <begin position="1"/>
        <end position="24"/>
    </location>
</feature>
<dbReference type="EMBL" id="WNKU01000005">
    <property type="protein sequence ID" value="MTV48560.1"/>
    <property type="molecule type" value="Genomic_DNA"/>
</dbReference>
<evidence type="ECO:0000259" key="2">
    <source>
        <dbReference type="Pfam" id="PF07833"/>
    </source>
</evidence>
<dbReference type="RefSeq" id="WP_155475671.1">
    <property type="nucleotide sequence ID" value="NZ_WNKU01000005.1"/>
</dbReference>
<keyword evidence="1" id="KW-0732">Signal</keyword>
<dbReference type="AlphaFoldDB" id="A0A6I3SI96"/>
<dbReference type="Proteomes" id="UP000430670">
    <property type="component" value="Unassembled WGS sequence"/>
</dbReference>